<dbReference type="InterPro" id="IPR051911">
    <property type="entry name" value="SDR_oxidoreductase"/>
</dbReference>
<organism evidence="4 5">
    <name type="scientific">Cytobacillus citreus</name>
    <dbReference type="NCBI Taxonomy" id="2833586"/>
    <lineage>
        <taxon>Bacteria</taxon>
        <taxon>Bacillati</taxon>
        <taxon>Bacillota</taxon>
        <taxon>Bacilli</taxon>
        <taxon>Bacillales</taxon>
        <taxon>Bacillaceae</taxon>
        <taxon>Cytobacillus</taxon>
    </lineage>
</organism>
<gene>
    <name evidence="4" type="ORF">KHA94_05480</name>
</gene>
<evidence type="ECO:0000313" key="5">
    <source>
        <dbReference type="Proteomes" id="UP000681027"/>
    </source>
</evidence>
<dbReference type="Gene3D" id="3.40.50.720">
    <property type="entry name" value="NAD(P)-binding Rossmann-like Domain"/>
    <property type="match status" value="1"/>
</dbReference>
<reference evidence="4 5" key="1">
    <citation type="submission" date="2021-05" db="EMBL/GenBank/DDBJ databases">
        <title>Novel Bacillus species.</title>
        <authorList>
            <person name="Liu G."/>
        </authorList>
    </citation>
    <scope>NUCLEOTIDE SEQUENCE [LARGE SCALE GENOMIC DNA]</scope>
    <source>
        <strain evidence="4 5">FJAT-49705</strain>
    </source>
</reference>
<dbReference type="PROSITE" id="PS00061">
    <property type="entry name" value="ADH_SHORT"/>
    <property type="match status" value="1"/>
</dbReference>
<evidence type="ECO:0000313" key="4">
    <source>
        <dbReference type="EMBL" id="MBS4189662.1"/>
    </source>
</evidence>
<name>A0ABS5NPC7_9BACI</name>
<dbReference type="PRINTS" id="PR00080">
    <property type="entry name" value="SDRFAMILY"/>
</dbReference>
<comment type="caution">
    <text evidence="4">The sequence shown here is derived from an EMBL/GenBank/DDBJ whole genome shotgun (WGS) entry which is preliminary data.</text>
</comment>
<dbReference type="InterPro" id="IPR002347">
    <property type="entry name" value="SDR_fam"/>
</dbReference>
<accession>A0ABS5NPC7</accession>
<evidence type="ECO:0000256" key="3">
    <source>
        <dbReference type="RuleBase" id="RU000363"/>
    </source>
</evidence>
<dbReference type="PRINTS" id="PR00081">
    <property type="entry name" value="GDHRDH"/>
</dbReference>
<dbReference type="EMBL" id="JAGYPM010000001">
    <property type="protein sequence ID" value="MBS4189662.1"/>
    <property type="molecule type" value="Genomic_DNA"/>
</dbReference>
<dbReference type="SUPFAM" id="SSF51735">
    <property type="entry name" value="NAD(P)-binding Rossmann-fold domains"/>
    <property type="match status" value="1"/>
</dbReference>
<dbReference type="RefSeq" id="WP_213101071.1">
    <property type="nucleotide sequence ID" value="NZ_JAGYPM010000001.1"/>
</dbReference>
<keyword evidence="2" id="KW-0560">Oxidoreductase</keyword>
<dbReference type="NCBIfam" id="NF005372">
    <property type="entry name" value="PRK06914.1"/>
    <property type="match status" value="1"/>
</dbReference>
<dbReference type="InterPro" id="IPR020904">
    <property type="entry name" value="Sc_DH/Rdtase_CS"/>
</dbReference>
<comment type="similarity">
    <text evidence="1 3">Belongs to the short-chain dehydrogenases/reductases (SDR) family.</text>
</comment>
<dbReference type="CDD" id="cd05374">
    <property type="entry name" value="17beta-HSD-like_SDR_c"/>
    <property type="match status" value="1"/>
</dbReference>
<keyword evidence="5" id="KW-1185">Reference proteome</keyword>
<proteinExistence type="inferred from homology"/>
<protein>
    <submittedName>
        <fullName evidence="4">Oxidoreductase</fullName>
    </submittedName>
</protein>
<evidence type="ECO:0000256" key="1">
    <source>
        <dbReference type="ARBA" id="ARBA00006484"/>
    </source>
</evidence>
<dbReference type="Proteomes" id="UP000681027">
    <property type="component" value="Unassembled WGS sequence"/>
</dbReference>
<evidence type="ECO:0000256" key="2">
    <source>
        <dbReference type="ARBA" id="ARBA00023002"/>
    </source>
</evidence>
<dbReference type="Pfam" id="PF00106">
    <property type="entry name" value="adh_short"/>
    <property type="match status" value="1"/>
</dbReference>
<dbReference type="InterPro" id="IPR036291">
    <property type="entry name" value="NAD(P)-bd_dom_sf"/>
</dbReference>
<dbReference type="PANTHER" id="PTHR43976">
    <property type="entry name" value="SHORT CHAIN DEHYDROGENASE"/>
    <property type="match status" value="1"/>
</dbReference>
<dbReference type="PANTHER" id="PTHR43976:SF16">
    <property type="entry name" value="SHORT-CHAIN DEHYDROGENASE_REDUCTASE FAMILY PROTEIN"/>
    <property type="match status" value="1"/>
</dbReference>
<sequence length="280" mass="31415">MNKKIAVITGCSSGFGLLTSIELAKSGYQVIATMRDLRKQDVLLHEAKMNGVESSITVHELDVTSQTSIKKLKSYIEKIGRIDVLINNAGYAVAGFAEEIPIDEYRKQFETNFFGVIAVTQAVLPLMRAQQKGIIINMSSISGRMGFPGMSPYVSSKHALEGWSECLRLEMQPYGIHVALIEPGSFKTNIWSSGNHIIEKSAQKESPYFHYMKEIQQYIEKGEPKFGDPIKVAKKTAKIASQSKPSLRAPIGKGVSFNLFIKNFLQWKLWEKLFLKTLYK</sequence>